<evidence type="ECO:0000256" key="3">
    <source>
        <dbReference type="ARBA" id="ARBA00012895"/>
    </source>
</evidence>
<dbReference type="InterPro" id="IPR036890">
    <property type="entry name" value="HATPase_C_sf"/>
</dbReference>
<dbReference type="PANTHER" id="PTHR10169:SF38">
    <property type="entry name" value="DNA TOPOISOMERASE 2"/>
    <property type="match status" value="1"/>
</dbReference>
<dbReference type="Gramene" id="rna46753">
    <property type="protein sequence ID" value="RHN40588.1"/>
    <property type="gene ID" value="gene46753"/>
</dbReference>
<reference evidence="9" key="3">
    <citation type="submission" date="2015-04" db="UniProtKB">
        <authorList>
            <consortium name="EnsemblPlants"/>
        </authorList>
    </citation>
    <scope>IDENTIFICATION</scope>
    <source>
        <strain evidence="9">cv. Jemalong A17</strain>
    </source>
</reference>
<dbReference type="InterPro" id="IPR050634">
    <property type="entry name" value="DNA_Topoisomerase_II"/>
</dbReference>
<evidence type="ECO:0000256" key="2">
    <source>
        <dbReference type="ARBA" id="ARBA00001946"/>
    </source>
</evidence>
<organism evidence="7 10">
    <name type="scientific">Medicago truncatula</name>
    <name type="common">Barrel medic</name>
    <name type="synonym">Medicago tribuloides</name>
    <dbReference type="NCBI Taxonomy" id="3880"/>
    <lineage>
        <taxon>Eukaryota</taxon>
        <taxon>Viridiplantae</taxon>
        <taxon>Streptophyta</taxon>
        <taxon>Embryophyta</taxon>
        <taxon>Tracheophyta</taxon>
        <taxon>Spermatophyta</taxon>
        <taxon>Magnoliopsida</taxon>
        <taxon>eudicotyledons</taxon>
        <taxon>Gunneridae</taxon>
        <taxon>Pentapetalae</taxon>
        <taxon>rosids</taxon>
        <taxon>fabids</taxon>
        <taxon>Fabales</taxon>
        <taxon>Fabaceae</taxon>
        <taxon>Papilionoideae</taxon>
        <taxon>50 kb inversion clade</taxon>
        <taxon>NPAAA clade</taxon>
        <taxon>Hologalegina</taxon>
        <taxon>IRL clade</taxon>
        <taxon>Trifolieae</taxon>
        <taxon>Medicago</taxon>
    </lineage>
</organism>
<comment type="catalytic activity">
    <reaction evidence="1">
        <text>ATP-dependent breakage, passage and rejoining of double-stranded DNA.</text>
        <dbReference type="EC" id="5.6.2.2"/>
    </reaction>
</comment>
<dbReference type="HOGENOM" id="CLU_2419296_0_0_1"/>
<evidence type="ECO:0000256" key="1">
    <source>
        <dbReference type="ARBA" id="ARBA00000185"/>
    </source>
</evidence>
<dbReference type="AlphaFoldDB" id="A0A072TR68"/>
<dbReference type="STRING" id="3880.A0A072TR68"/>
<reference evidence="7 10" key="2">
    <citation type="journal article" date="2014" name="BMC Genomics">
        <title>An improved genome release (version Mt4.0) for the model legume Medicago truncatula.</title>
        <authorList>
            <person name="Tang H."/>
            <person name="Krishnakumar V."/>
            <person name="Bidwell S."/>
            <person name="Rosen B."/>
            <person name="Chan A."/>
            <person name="Zhou S."/>
            <person name="Gentzbittel L."/>
            <person name="Childs K.L."/>
            <person name="Yandell M."/>
            <person name="Gundlach H."/>
            <person name="Mayer K.F."/>
            <person name="Schwartz D.C."/>
            <person name="Town C.D."/>
        </authorList>
    </citation>
    <scope>GENOME REANNOTATION</scope>
    <source>
        <strain evidence="7">A17</strain>
        <strain evidence="9 10">cv. Jemalong A17</strain>
    </source>
</reference>
<evidence type="ECO:0000313" key="10">
    <source>
        <dbReference type="Proteomes" id="UP000002051"/>
    </source>
</evidence>
<comment type="cofactor">
    <cofactor evidence="2">
        <name>Mg(2+)</name>
        <dbReference type="ChEBI" id="CHEBI:18420"/>
    </cofactor>
</comment>
<dbReference type="GO" id="GO:0003918">
    <property type="term" value="F:DNA topoisomerase type II (double strand cut, ATP-hydrolyzing) activity"/>
    <property type="evidence" value="ECO:0007669"/>
    <property type="project" value="UniProtKB-EC"/>
</dbReference>
<dbReference type="EC" id="5.6.2.2" evidence="3"/>
<gene>
    <name evidence="7" type="ordered locus">MTR_8g447140</name>
    <name evidence="8" type="ORF">MtrunA17_Chr8g0356331</name>
</gene>
<accession>A0A072TR68</accession>
<evidence type="ECO:0000256" key="4">
    <source>
        <dbReference type="ARBA" id="ARBA00023029"/>
    </source>
</evidence>
<dbReference type="EnsemblPlants" id="KEH19333">
    <property type="protein sequence ID" value="KEH19333"/>
    <property type="gene ID" value="MTR_8g447140"/>
</dbReference>
<reference evidence="8" key="4">
    <citation type="journal article" date="2018" name="Nat. Plants">
        <title>Whole-genome landscape of Medicago truncatula symbiotic genes.</title>
        <authorList>
            <person name="Pecrix Y."/>
            <person name="Gamas P."/>
            <person name="Carrere S."/>
        </authorList>
    </citation>
    <scope>NUCLEOTIDE SEQUENCE</scope>
    <source>
        <tissue evidence="8">Leaves</tissue>
    </source>
</reference>
<evidence type="ECO:0000313" key="7">
    <source>
        <dbReference type="EMBL" id="KEH19333.1"/>
    </source>
</evidence>
<evidence type="ECO:0000256" key="6">
    <source>
        <dbReference type="ARBA" id="ARBA00023235"/>
    </source>
</evidence>
<evidence type="ECO:0000256" key="5">
    <source>
        <dbReference type="ARBA" id="ARBA00023125"/>
    </source>
</evidence>
<dbReference type="Proteomes" id="UP000265566">
    <property type="component" value="Chromosome 8"/>
</dbReference>
<keyword evidence="10" id="KW-1185">Reference proteome</keyword>
<proteinExistence type="predicted"/>
<dbReference type="Gene3D" id="3.30.565.10">
    <property type="entry name" value="Histidine kinase-like ATPase, C-terminal domain"/>
    <property type="match status" value="1"/>
</dbReference>
<reference evidence="7 10" key="1">
    <citation type="journal article" date="2011" name="Nature">
        <title>The Medicago genome provides insight into the evolution of rhizobial symbioses.</title>
        <authorList>
            <person name="Young N.D."/>
            <person name="Debelle F."/>
            <person name="Oldroyd G.E."/>
            <person name="Geurts R."/>
            <person name="Cannon S.B."/>
            <person name="Udvardi M.K."/>
            <person name="Benedito V.A."/>
            <person name="Mayer K.F."/>
            <person name="Gouzy J."/>
            <person name="Schoof H."/>
            <person name="Van de Peer Y."/>
            <person name="Proost S."/>
            <person name="Cook D.R."/>
            <person name="Meyers B.C."/>
            <person name="Spannagl M."/>
            <person name="Cheung F."/>
            <person name="De Mita S."/>
            <person name="Krishnakumar V."/>
            <person name="Gundlach H."/>
            <person name="Zhou S."/>
            <person name="Mudge J."/>
            <person name="Bharti A.K."/>
            <person name="Murray J.D."/>
            <person name="Naoumkina M.A."/>
            <person name="Rosen B."/>
            <person name="Silverstein K.A."/>
            <person name="Tang H."/>
            <person name="Rombauts S."/>
            <person name="Zhao P.X."/>
            <person name="Zhou P."/>
            <person name="Barbe V."/>
            <person name="Bardou P."/>
            <person name="Bechner M."/>
            <person name="Bellec A."/>
            <person name="Berger A."/>
            <person name="Berges H."/>
            <person name="Bidwell S."/>
            <person name="Bisseling T."/>
            <person name="Choisne N."/>
            <person name="Couloux A."/>
            <person name="Denny R."/>
            <person name="Deshpande S."/>
            <person name="Dai X."/>
            <person name="Doyle J.J."/>
            <person name="Dudez A.M."/>
            <person name="Farmer A.D."/>
            <person name="Fouteau S."/>
            <person name="Franken C."/>
            <person name="Gibelin C."/>
            <person name="Gish J."/>
            <person name="Goldstein S."/>
            <person name="Gonzalez A.J."/>
            <person name="Green P.J."/>
            <person name="Hallab A."/>
            <person name="Hartog M."/>
            <person name="Hua A."/>
            <person name="Humphray S.J."/>
            <person name="Jeong D.H."/>
            <person name="Jing Y."/>
            <person name="Jocker A."/>
            <person name="Kenton S.M."/>
            <person name="Kim D.J."/>
            <person name="Klee K."/>
            <person name="Lai H."/>
            <person name="Lang C."/>
            <person name="Lin S."/>
            <person name="Macmil S.L."/>
            <person name="Magdelenat G."/>
            <person name="Matthews L."/>
            <person name="McCorrison J."/>
            <person name="Monaghan E.L."/>
            <person name="Mun J.H."/>
            <person name="Najar F.Z."/>
            <person name="Nicholson C."/>
            <person name="Noirot C."/>
            <person name="O'Bleness M."/>
            <person name="Paule C.R."/>
            <person name="Poulain J."/>
            <person name="Prion F."/>
            <person name="Qin B."/>
            <person name="Qu C."/>
            <person name="Retzel E.F."/>
            <person name="Riddle C."/>
            <person name="Sallet E."/>
            <person name="Samain S."/>
            <person name="Samson N."/>
            <person name="Sanders I."/>
            <person name="Saurat O."/>
            <person name="Scarpelli C."/>
            <person name="Schiex T."/>
            <person name="Segurens B."/>
            <person name="Severin A.J."/>
            <person name="Sherrier D.J."/>
            <person name="Shi R."/>
            <person name="Sims S."/>
            <person name="Singer S.R."/>
            <person name="Sinharoy S."/>
            <person name="Sterck L."/>
            <person name="Viollet A."/>
            <person name="Wang B.B."/>
            <person name="Wang K."/>
            <person name="Wang M."/>
            <person name="Wang X."/>
            <person name="Warfsmann J."/>
            <person name="Weissenbach J."/>
            <person name="White D.D."/>
            <person name="White J.D."/>
            <person name="Wiley G.B."/>
            <person name="Wincker P."/>
            <person name="Xing Y."/>
            <person name="Yang L."/>
            <person name="Yao Z."/>
            <person name="Ying F."/>
            <person name="Zhai J."/>
            <person name="Zhou L."/>
            <person name="Zuber A."/>
            <person name="Denarie J."/>
            <person name="Dixon R.A."/>
            <person name="May G.D."/>
            <person name="Schwartz D.C."/>
            <person name="Rogers J."/>
            <person name="Quetier F."/>
            <person name="Town C.D."/>
            <person name="Roe B.A."/>
        </authorList>
    </citation>
    <scope>NUCLEOTIDE SEQUENCE [LARGE SCALE GENOMIC DNA]</scope>
    <source>
        <strain evidence="7">A17</strain>
        <strain evidence="9 10">cv. Jemalong A17</strain>
    </source>
</reference>
<keyword evidence="6 8" id="KW-0413">Isomerase</keyword>
<dbReference type="EMBL" id="CM001224">
    <property type="protein sequence ID" value="KEH19333.1"/>
    <property type="molecule type" value="Genomic_DNA"/>
</dbReference>
<evidence type="ECO:0000313" key="8">
    <source>
        <dbReference type="EMBL" id="RHN40588.1"/>
    </source>
</evidence>
<evidence type="ECO:0000313" key="9">
    <source>
        <dbReference type="EnsemblPlants" id="KEH19333"/>
    </source>
</evidence>
<name>A0A072TR68_MEDTR</name>
<dbReference type="PANTHER" id="PTHR10169">
    <property type="entry name" value="DNA TOPOISOMERASE/GYRASE"/>
    <property type="match status" value="1"/>
</dbReference>
<dbReference type="Proteomes" id="UP000002051">
    <property type="component" value="Chromosome 8"/>
</dbReference>
<protein>
    <recommendedName>
        <fullName evidence="3">DNA topoisomerase (ATP-hydrolyzing)</fullName>
        <ecNumber evidence="3">5.6.2.2</ecNumber>
    </recommendedName>
</protein>
<sequence>MQKRCEPDTFIVSIKRKIEKQWVYEDGKIVHRKISYVPGLYNIFDIILVHAVEKKRRDPSMNRLRVKIDTKMNEISIHHNGAF</sequence>
<keyword evidence="4" id="KW-0799">Topoisomerase</keyword>
<keyword evidence="5" id="KW-0238">DNA-binding</keyword>
<dbReference type="EMBL" id="PSQE01000008">
    <property type="protein sequence ID" value="RHN40588.1"/>
    <property type="molecule type" value="Genomic_DNA"/>
</dbReference>
<dbReference type="GO" id="GO:0003677">
    <property type="term" value="F:DNA binding"/>
    <property type="evidence" value="ECO:0007669"/>
    <property type="project" value="UniProtKB-KW"/>
</dbReference>